<dbReference type="AlphaFoldDB" id="A0A1E3A882"/>
<evidence type="ECO:0000313" key="2">
    <source>
        <dbReference type="Proteomes" id="UP000094067"/>
    </source>
</evidence>
<proteinExistence type="predicted"/>
<accession>A0A1E3A882</accession>
<dbReference type="RefSeq" id="WP_069151396.1">
    <property type="nucleotide sequence ID" value="NZ_MCGH01000002.1"/>
</dbReference>
<name>A0A1E3A882_9FIRM</name>
<organism evidence="1 2">
    <name type="scientific">Eisenbergiella tayi</name>
    <dbReference type="NCBI Taxonomy" id="1432052"/>
    <lineage>
        <taxon>Bacteria</taxon>
        <taxon>Bacillati</taxon>
        <taxon>Bacillota</taxon>
        <taxon>Clostridia</taxon>
        <taxon>Lachnospirales</taxon>
        <taxon>Lachnospiraceae</taxon>
        <taxon>Eisenbergiella</taxon>
    </lineage>
</organism>
<gene>
    <name evidence="1" type="ORF">BEI61_00852</name>
</gene>
<sequence>MAEQKKQMFGNAAYAVIDGKKRVERLTNVSYDAASNRADKRIEENNREYAATYKRAALFSAK</sequence>
<comment type="caution">
    <text evidence="1">The sequence shown here is derived from an EMBL/GenBank/DDBJ whole genome shotgun (WGS) entry which is preliminary data.</text>
</comment>
<protein>
    <submittedName>
        <fullName evidence="1">Uncharacterized protein</fullName>
    </submittedName>
</protein>
<dbReference type="Proteomes" id="UP000094067">
    <property type="component" value="Unassembled WGS sequence"/>
</dbReference>
<evidence type="ECO:0000313" key="1">
    <source>
        <dbReference type="EMBL" id="ODM04970.1"/>
    </source>
</evidence>
<reference evidence="1 2" key="1">
    <citation type="submission" date="2016-07" db="EMBL/GenBank/DDBJ databases">
        <title>Characterization of isolates of Eisenbergiella tayi derived from blood cultures, using whole genome sequencing.</title>
        <authorList>
            <person name="Burdz T."/>
            <person name="Wiebe D."/>
            <person name="Huynh C."/>
            <person name="Bernard K."/>
        </authorList>
    </citation>
    <scope>NUCLEOTIDE SEQUENCE [LARGE SCALE GENOMIC DNA]</scope>
    <source>
        <strain evidence="1 2">NML 110608</strain>
    </source>
</reference>
<dbReference type="EMBL" id="MCGH01000002">
    <property type="protein sequence ID" value="ODM04970.1"/>
    <property type="molecule type" value="Genomic_DNA"/>
</dbReference>